<keyword evidence="1" id="KW-0812">Transmembrane</keyword>
<keyword evidence="1" id="KW-1133">Transmembrane helix</keyword>
<comment type="caution">
    <text evidence="2">The sequence shown here is derived from an EMBL/GenBank/DDBJ whole genome shotgun (WGS) entry which is preliminary data.</text>
</comment>
<gene>
    <name evidence="2" type="ORF">LCGC14_2532670</name>
</gene>
<feature type="transmembrane region" description="Helical" evidence="1">
    <location>
        <begin position="20"/>
        <end position="38"/>
    </location>
</feature>
<protein>
    <submittedName>
        <fullName evidence="2">Uncharacterized protein</fullName>
    </submittedName>
</protein>
<name>A0A0F9BG08_9ZZZZ</name>
<reference evidence="2" key="1">
    <citation type="journal article" date="2015" name="Nature">
        <title>Complex archaea that bridge the gap between prokaryotes and eukaryotes.</title>
        <authorList>
            <person name="Spang A."/>
            <person name="Saw J.H."/>
            <person name="Jorgensen S.L."/>
            <person name="Zaremba-Niedzwiedzka K."/>
            <person name="Martijn J."/>
            <person name="Lind A.E."/>
            <person name="van Eijk R."/>
            <person name="Schleper C."/>
            <person name="Guy L."/>
            <person name="Ettema T.J."/>
        </authorList>
    </citation>
    <scope>NUCLEOTIDE SEQUENCE</scope>
</reference>
<proteinExistence type="predicted"/>
<organism evidence="2">
    <name type="scientific">marine sediment metagenome</name>
    <dbReference type="NCBI Taxonomy" id="412755"/>
    <lineage>
        <taxon>unclassified sequences</taxon>
        <taxon>metagenomes</taxon>
        <taxon>ecological metagenomes</taxon>
    </lineage>
</organism>
<dbReference type="EMBL" id="LAZR01041137">
    <property type="protein sequence ID" value="KKL12747.1"/>
    <property type="molecule type" value="Genomic_DNA"/>
</dbReference>
<sequence>MHQFKVDHTYIIGNCGLKLVIFILFGFNSIIDFFEFIMEINNKLSNYFEKKKGYTSHKKYSL</sequence>
<evidence type="ECO:0000256" key="1">
    <source>
        <dbReference type="SAM" id="Phobius"/>
    </source>
</evidence>
<accession>A0A0F9BG08</accession>
<keyword evidence="1" id="KW-0472">Membrane</keyword>
<evidence type="ECO:0000313" key="2">
    <source>
        <dbReference type="EMBL" id="KKL12747.1"/>
    </source>
</evidence>
<dbReference type="AlphaFoldDB" id="A0A0F9BG08"/>